<keyword evidence="5" id="KW-0551">Lipid droplet</keyword>
<evidence type="ECO:0000256" key="9">
    <source>
        <dbReference type="SAM" id="MobiDB-lite"/>
    </source>
</evidence>
<keyword evidence="7 10" id="KW-1133">Transmembrane helix</keyword>
<accession>A0A022R787</accession>
<dbReference type="GO" id="GO:0006355">
    <property type="term" value="P:regulation of DNA-templated transcription"/>
    <property type="evidence" value="ECO:0000318"/>
    <property type="project" value="GO_Central"/>
</dbReference>
<dbReference type="PROSITE" id="PS50891">
    <property type="entry name" value="LOB"/>
    <property type="match status" value="1"/>
</dbReference>
<dbReference type="GO" id="GO:0009791">
    <property type="term" value="P:post-embryonic development"/>
    <property type="evidence" value="ECO:0007669"/>
    <property type="project" value="UniProtKB-ARBA"/>
</dbReference>
<dbReference type="AlphaFoldDB" id="A0A022R787"/>
<evidence type="ECO:0000256" key="4">
    <source>
        <dbReference type="ARBA" id="ARBA00010858"/>
    </source>
</evidence>
<dbReference type="Pfam" id="PF03195">
    <property type="entry name" value="LOB"/>
    <property type="match status" value="1"/>
</dbReference>
<evidence type="ECO:0000313" key="13">
    <source>
        <dbReference type="Proteomes" id="UP000030748"/>
    </source>
</evidence>
<evidence type="ECO:0000256" key="2">
    <source>
        <dbReference type="ARBA" id="ARBA00004502"/>
    </source>
</evidence>
<feature type="transmembrane region" description="Helical" evidence="10">
    <location>
        <begin position="220"/>
        <end position="238"/>
    </location>
</feature>
<dbReference type="GO" id="GO:0016020">
    <property type="term" value="C:membrane"/>
    <property type="evidence" value="ECO:0007669"/>
    <property type="project" value="UniProtKB-SubCell"/>
</dbReference>
<dbReference type="eggNOG" id="ENOG502RY39">
    <property type="taxonomic scope" value="Eukaryota"/>
</dbReference>
<dbReference type="GO" id="GO:0048608">
    <property type="term" value="P:reproductive structure development"/>
    <property type="evidence" value="ECO:0007669"/>
    <property type="project" value="UniProtKB-ARBA"/>
</dbReference>
<dbReference type="Pfam" id="PF01277">
    <property type="entry name" value="Oleosin"/>
    <property type="match status" value="1"/>
</dbReference>
<organism evidence="12 13">
    <name type="scientific">Erythranthe guttata</name>
    <name type="common">Yellow monkey flower</name>
    <name type="synonym">Mimulus guttatus</name>
    <dbReference type="NCBI Taxonomy" id="4155"/>
    <lineage>
        <taxon>Eukaryota</taxon>
        <taxon>Viridiplantae</taxon>
        <taxon>Streptophyta</taxon>
        <taxon>Embryophyta</taxon>
        <taxon>Tracheophyta</taxon>
        <taxon>Spermatophyta</taxon>
        <taxon>Magnoliopsida</taxon>
        <taxon>eudicotyledons</taxon>
        <taxon>Gunneridae</taxon>
        <taxon>Pentapetalae</taxon>
        <taxon>asterids</taxon>
        <taxon>lamiids</taxon>
        <taxon>Lamiales</taxon>
        <taxon>Phrymaceae</taxon>
        <taxon>Erythranthe</taxon>
    </lineage>
</organism>
<keyword evidence="8 10" id="KW-0472">Membrane</keyword>
<feature type="region of interest" description="Disordered" evidence="9">
    <location>
        <begin position="272"/>
        <end position="305"/>
    </location>
</feature>
<dbReference type="PANTHER" id="PTHR31301:SF12">
    <property type="entry name" value="LOB DOMAIN-CONTAINING PROTEIN 25"/>
    <property type="match status" value="1"/>
</dbReference>
<keyword evidence="6 10" id="KW-0812">Transmembrane</keyword>
<evidence type="ECO:0000259" key="11">
    <source>
        <dbReference type="PROSITE" id="PS50891"/>
    </source>
</evidence>
<dbReference type="GO" id="GO:0005634">
    <property type="term" value="C:nucleus"/>
    <property type="evidence" value="ECO:0000318"/>
    <property type="project" value="GO_Central"/>
</dbReference>
<dbReference type="InterPro" id="IPR000136">
    <property type="entry name" value="Oleosin"/>
</dbReference>
<evidence type="ECO:0000313" key="12">
    <source>
        <dbReference type="EMBL" id="EYU34735.1"/>
    </source>
</evidence>
<evidence type="ECO:0000256" key="5">
    <source>
        <dbReference type="ARBA" id="ARBA00022677"/>
    </source>
</evidence>
<feature type="domain" description="LOB" evidence="11">
    <location>
        <begin position="9"/>
        <end position="111"/>
    </location>
</feature>
<dbReference type="InterPro" id="IPR004883">
    <property type="entry name" value="LOB"/>
</dbReference>
<evidence type="ECO:0000256" key="10">
    <source>
        <dbReference type="SAM" id="Phobius"/>
    </source>
</evidence>
<dbReference type="PANTHER" id="PTHR31301">
    <property type="entry name" value="LOB DOMAIN-CONTAINING PROTEIN 4-RELATED"/>
    <property type="match status" value="1"/>
</dbReference>
<dbReference type="GO" id="GO:0012511">
    <property type="term" value="C:monolayer-surrounded lipid storage body"/>
    <property type="evidence" value="ECO:0007669"/>
    <property type="project" value="InterPro"/>
</dbReference>
<feature type="compositionally biased region" description="Basic and acidic residues" evidence="9">
    <location>
        <begin position="272"/>
        <end position="290"/>
    </location>
</feature>
<sequence length="305" mass="32288">MGEFSYSNPPCAACKFLRRKCQPTLCIFAPYFPPEDPTKFSNVHRIFGASNVSKLLNDIMPHQREDAVNSLAYEAEARLKDPVYGCVGAISLLQSQVAQLQKELDATNADLMRFTTINNNNNHGRVAGYGGGSDPNYSGFSLPYSNPGGMKSMLPHKGPSTGQILAIVTLLPIGGSLLGLAGLTLAGTLIGLALATPVFLICSPVLVPAAILLVGAVTGFLTSGAFGLTGLSSFSWLFNSFRQATGMEPTEYARRRLQEGIVQVGEKTKQVGEMVGDKTKQTGEAIKSKAQEGGGAQGREAAGRT</sequence>
<feature type="transmembrane region" description="Helical" evidence="10">
    <location>
        <begin position="192"/>
        <end position="214"/>
    </location>
</feature>
<evidence type="ECO:0000256" key="6">
    <source>
        <dbReference type="ARBA" id="ARBA00022692"/>
    </source>
</evidence>
<dbReference type="GO" id="GO:0001216">
    <property type="term" value="F:DNA-binding transcription activator activity"/>
    <property type="evidence" value="ECO:0000318"/>
    <property type="project" value="GO_Central"/>
</dbReference>
<keyword evidence="13" id="KW-1185">Reference proteome</keyword>
<dbReference type="STRING" id="4155.A0A022R787"/>
<evidence type="ECO:0000256" key="7">
    <source>
        <dbReference type="ARBA" id="ARBA00022989"/>
    </source>
</evidence>
<dbReference type="EMBL" id="KI630674">
    <property type="protein sequence ID" value="EYU34735.1"/>
    <property type="molecule type" value="Genomic_DNA"/>
</dbReference>
<comment type="similarity">
    <text evidence="3">Belongs to the LOB domain-containing protein family.</text>
</comment>
<evidence type="ECO:0000256" key="3">
    <source>
        <dbReference type="ARBA" id="ARBA00005474"/>
    </source>
</evidence>
<name>A0A022R787_ERYGU</name>
<comment type="similarity">
    <text evidence="4">Belongs to the oleosin family.</text>
</comment>
<gene>
    <name evidence="12" type="ORF">MIMGU_mgv1a026303mg</name>
</gene>
<evidence type="ECO:0000256" key="1">
    <source>
        <dbReference type="ARBA" id="ARBA00004141"/>
    </source>
</evidence>
<proteinExistence type="inferred from homology"/>
<protein>
    <recommendedName>
        <fullName evidence="11">LOB domain-containing protein</fullName>
    </recommendedName>
</protein>
<dbReference type="Proteomes" id="UP000030748">
    <property type="component" value="Unassembled WGS sequence"/>
</dbReference>
<reference evidence="12 13" key="1">
    <citation type="journal article" date="2013" name="Proc. Natl. Acad. Sci. U.S.A.">
        <title>Fine-scale variation in meiotic recombination in Mimulus inferred from population shotgun sequencing.</title>
        <authorList>
            <person name="Hellsten U."/>
            <person name="Wright K.M."/>
            <person name="Jenkins J."/>
            <person name="Shu S."/>
            <person name="Yuan Y."/>
            <person name="Wessler S.R."/>
            <person name="Schmutz J."/>
            <person name="Willis J.H."/>
            <person name="Rokhsar D.S."/>
        </authorList>
    </citation>
    <scope>NUCLEOTIDE SEQUENCE [LARGE SCALE GENOMIC DNA]</scope>
    <source>
        <strain evidence="13">cv. DUN x IM62</strain>
    </source>
</reference>
<comment type="subcellular location">
    <subcellularLocation>
        <location evidence="2">Lipid droplet</location>
    </subcellularLocation>
    <subcellularLocation>
        <location evidence="1">Membrane</location>
        <topology evidence="1">Multi-pass membrane protein</topology>
    </subcellularLocation>
</comment>
<evidence type="ECO:0000256" key="8">
    <source>
        <dbReference type="ARBA" id="ARBA00023136"/>
    </source>
</evidence>
<feature type="transmembrane region" description="Helical" evidence="10">
    <location>
        <begin position="164"/>
        <end position="185"/>
    </location>
</feature>